<dbReference type="AlphaFoldDB" id="A0A1L0APP3"/>
<keyword evidence="1" id="KW-0472">Membrane</keyword>
<reference evidence="2 3" key="1">
    <citation type="submission" date="2016-11" db="EMBL/GenBank/DDBJ databases">
        <authorList>
            <person name="Jaros S."/>
            <person name="Januszkiewicz K."/>
            <person name="Wedrychowicz H."/>
        </authorList>
    </citation>
    <scope>NUCLEOTIDE SEQUENCE [LARGE SCALE GENOMIC DNA]</scope>
    <source>
        <strain evidence="2">NVI 5450</strain>
    </source>
</reference>
<keyword evidence="1" id="KW-0812">Transmembrane</keyword>
<accession>A0A1L0APP3</accession>
<dbReference type="Proteomes" id="UP000183794">
    <property type="component" value="Unassembled WGS sequence"/>
</dbReference>
<organism evidence="2 3">
    <name type="scientific">Moritella viscosa</name>
    <dbReference type="NCBI Taxonomy" id="80854"/>
    <lineage>
        <taxon>Bacteria</taxon>
        <taxon>Pseudomonadati</taxon>
        <taxon>Pseudomonadota</taxon>
        <taxon>Gammaproteobacteria</taxon>
        <taxon>Alteromonadales</taxon>
        <taxon>Moritellaceae</taxon>
        <taxon>Moritella</taxon>
    </lineage>
</organism>
<evidence type="ECO:0000256" key="1">
    <source>
        <dbReference type="SAM" id="Phobius"/>
    </source>
</evidence>
<name>A0A1L0APP3_9GAMM</name>
<sequence>MTIANVIKKTFKYSVITVVVGGIALIAIGANGINKADAEATQVELELTRCRGQFPQIDALAIKLQSELDHAKKASSDVDKEYRKYVAMSGTGLKLNNMMTTCLDMFPEYSE</sequence>
<feature type="transmembrane region" description="Helical" evidence="1">
    <location>
        <begin position="12"/>
        <end position="33"/>
    </location>
</feature>
<dbReference type="RefSeq" id="WP_075518490.1">
    <property type="nucleotide sequence ID" value="NZ_FPLD01000129.1"/>
</dbReference>
<keyword evidence="1" id="KW-1133">Transmembrane helix</keyword>
<evidence type="ECO:0000313" key="3">
    <source>
        <dbReference type="Proteomes" id="UP000183794"/>
    </source>
</evidence>
<protein>
    <submittedName>
        <fullName evidence="2">Acetyl-coenzyme A carboxylase carboxyl transferase subunit beta</fullName>
    </submittedName>
</protein>
<keyword evidence="2" id="KW-0808">Transferase</keyword>
<dbReference type="EMBL" id="FPLD01000129">
    <property type="protein sequence ID" value="SGZ16557.1"/>
    <property type="molecule type" value="Genomic_DNA"/>
</dbReference>
<gene>
    <name evidence="2" type="ORF">NVI5450_4353</name>
</gene>
<dbReference type="GO" id="GO:0016740">
    <property type="term" value="F:transferase activity"/>
    <property type="evidence" value="ECO:0007669"/>
    <property type="project" value="UniProtKB-KW"/>
</dbReference>
<proteinExistence type="predicted"/>
<evidence type="ECO:0000313" key="2">
    <source>
        <dbReference type="EMBL" id="SGZ16557.1"/>
    </source>
</evidence>